<organism evidence="3 4">
    <name type="scientific">Haemophilus sputorum</name>
    <dbReference type="NCBI Taxonomy" id="1078480"/>
    <lineage>
        <taxon>Bacteria</taxon>
        <taxon>Pseudomonadati</taxon>
        <taxon>Pseudomonadota</taxon>
        <taxon>Gammaproteobacteria</taxon>
        <taxon>Pasteurellales</taxon>
        <taxon>Pasteurellaceae</taxon>
        <taxon>Haemophilus</taxon>
    </lineage>
</organism>
<evidence type="ECO:0000313" key="4">
    <source>
        <dbReference type="Proteomes" id="UP000253872"/>
    </source>
</evidence>
<dbReference type="InterPro" id="IPR036380">
    <property type="entry name" value="Isochorismatase-like_sf"/>
</dbReference>
<feature type="domain" description="Isochorismatase-like" evidence="2">
    <location>
        <begin position="3"/>
        <end position="174"/>
    </location>
</feature>
<evidence type="ECO:0000313" key="3">
    <source>
        <dbReference type="EMBL" id="RDE71978.1"/>
    </source>
</evidence>
<dbReference type="STRING" id="1035839.GCA_000238795_01059"/>
<dbReference type="InterPro" id="IPR000868">
    <property type="entry name" value="Isochorismatase-like_dom"/>
</dbReference>
<reference evidence="3 4" key="1">
    <citation type="submission" date="2018-05" db="EMBL/GenBank/DDBJ databases">
        <title>Draft Genome Sequences for a Diverse set of 7 Haemophilus Species.</title>
        <authorList>
            <person name="Nichols M."/>
            <person name="Topaz N."/>
            <person name="Wang X."/>
            <person name="Wang X."/>
            <person name="Boxrud D."/>
        </authorList>
    </citation>
    <scope>NUCLEOTIDE SEQUENCE [LARGE SCALE GENOMIC DNA]</scope>
    <source>
        <strain evidence="3 4">C2002001239</strain>
    </source>
</reference>
<comment type="caution">
    <text evidence="3">The sequence shown here is derived from an EMBL/GenBank/DDBJ whole genome shotgun (WGS) entry which is preliminary data.</text>
</comment>
<dbReference type="PANTHER" id="PTHR43540">
    <property type="entry name" value="PEROXYUREIDOACRYLATE/UREIDOACRYLATE AMIDOHYDROLASE-RELATED"/>
    <property type="match status" value="1"/>
</dbReference>
<dbReference type="Pfam" id="PF00857">
    <property type="entry name" value="Isochorismatase"/>
    <property type="match status" value="1"/>
</dbReference>
<proteinExistence type="predicted"/>
<dbReference type="PANTHER" id="PTHR43540:SF1">
    <property type="entry name" value="ISOCHORISMATASE HYDROLASE"/>
    <property type="match status" value="1"/>
</dbReference>
<dbReference type="GO" id="GO:0016787">
    <property type="term" value="F:hydrolase activity"/>
    <property type="evidence" value="ECO:0007669"/>
    <property type="project" value="UniProtKB-KW"/>
</dbReference>
<dbReference type="InterPro" id="IPR050272">
    <property type="entry name" value="Isochorismatase-like_hydrls"/>
</dbReference>
<dbReference type="CDD" id="cd01014">
    <property type="entry name" value="nicotinamidase_related"/>
    <property type="match status" value="1"/>
</dbReference>
<dbReference type="SUPFAM" id="SSF52499">
    <property type="entry name" value="Isochorismatase-like hydrolases"/>
    <property type="match status" value="1"/>
</dbReference>
<accession>A0A369YEZ8</accession>
<dbReference type="RefSeq" id="WP_111403095.1">
    <property type="nucleotide sequence ID" value="NZ_QEPN01000004.1"/>
</dbReference>
<protein>
    <submittedName>
        <fullName evidence="3">Cysteine hydrolase</fullName>
    </submittedName>
</protein>
<sequence>MQALMLIDVQNAFLDSKWGKRNNPNAEQKMLRLLQHFRAKRRKIIHVQHISDNPSSLFYQGETQAFQAGFEPQNDEVVFQKKVNSAFIGTHLLDYLKSQGITELVVAGLTLPHCVSTTIRMAANYGFLVKLIENATASFPLKMPDGEEIDAEQIHKINIATLNEEFAVILSTDELIDCVESHNI</sequence>
<dbReference type="Proteomes" id="UP000253872">
    <property type="component" value="Unassembled WGS sequence"/>
</dbReference>
<dbReference type="AlphaFoldDB" id="A0A369YEZ8"/>
<keyword evidence="1 3" id="KW-0378">Hydrolase</keyword>
<dbReference type="EMBL" id="QEPN01000004">
    <property type="protein sequence ID" value="RDE71978.1"/>
    <property type="molecule type" value="Genomic_DNA"/>
</dbReference>
<dbReference type="Gene3D" id="3.40.50.850">
    <property type="entry name" value="Isochorismatase-like"/>
    <property type="match status" value="1"/>
</dbReference>
<evidence type="ECO:0000259" key="2">
    <source>
        <dbReference type="Pfam" id="PF00857"/>
    </source>
</evidence>
<gene>
    <name evidence="3" type="ORF">DPV93_06525</name>
</gene>
<evidence type="ECO:0000256" key="1">
    <source>
        <dbReference type="ARBA" id="ARBA00022801"/>
    </source>
</evidence>
<name>A0A369YEZ8_9PAST</name>